<dbReference type="PANTHER" id="PTHR13198">
    <property type="entry name" value="RING FINGER PROTEIN 25"/>
    <property type="match status" value="1"/>
</dbReference>
<feature type="domain" description="RING-type" evidence="3">
    <location>
        <begin position="118"/>
        <end position="209"/>
    </location>
</feature>
<dbReference type="CDD" id="cd23818">
    <property type="entry name" value="RWD_RNF25"/>
    <property type="match status" value="1"/>
</dbReference>
<evidence type="ECO:0000259" key="4">
    <source>
        <dbReference type="PROSITE" id="PS50908"/>
    </source>
</evidence>
<dbReference type="PROSITE" id="PS50908">
    <property type="entry name" value="RWD"/>
    <property type="match status" value="1"/>
</dbReference>
<feature type="compositionally biased region" description="Basic and acidic residues" evidence="2">
    <location>
        <begin position="297"/>
        <end position="307"/>
    </location>
</feature>
<comment type="caution">
    <text evidence="5">The sequence shown here is derived from an EMBL/GenBank/DDBJ whole genome shotgun (WGS) entry which is preliminary data.</text>
</comment>
<feature type="compositionally biased region" description="Basic and acidic residues" evidence="2">
    <location>
        <begin position="331"/>
        <end position="342"/>
    </location>
</feature>
<keyword evidence="1" id="KW-0863">Zinc-finger</keyword>
<dbReference type="SUPFAM" id="SSF57850">
    <property type="entry name" value="RING/U-box"/>
    <property type="match status" value="1"/>
</dbReference>
<dbReference type="Proteomes" id="UP001291623">
    <property type="component" value="Unassembled WGS sequence"/>
</dbReference>
<dbReference type="GO" id="GO:0005634">
    <property type="term" value="C:nucleus"/>
    <property type="evidence" value="ECO:0007669"/>
    <property type="project" value="TreeGrafter"/>
</dbReference>
<feature type="domain" description="RWD" evidence="4">
    <location>
        <begin position="5"/>
        <end position="111"/>
    </location>
</feature>
<evidence type="ECO:0000256" key="2">
    <source>
        <dbReference type="SAM" id="MobiDB-lite"/>
    </source>
</evidence>
<dbReference type="PROSITE" id="PS50089">
    <property type="entry name" value="ZF_RING_2"/>
    <property type="match status" value="1"/>
</dbReference>
<organism evidence="5 6">
    <name type="scientific">Anisodus tanguticus</name>
    <dbReference type="NCBI Taxonomy" id="243964"/>
    <lineage>
        <taxon>Eukaryota</taxon>
        <taxon>Viridiplantae</taxon>
        <taxon>Streptophyta</taxon>
        <taxon>Embryophyta</taxon>
        <taxon>Tracheophyta</taxon>
        <taxon>Spermatophyta</taxon>
        <taxon>Magnoliopsida</taxon>
        <taxon>eudicotyledons</taxon>
        <taxon>Gunneridae</taxon>
        <taxon>Pentapetalae</taxon>
        <taxon>asterids</taxon>
        <taxon>lamiids</taxon>
        <taxon>Solanales</taxon>
        <taxon>Solanaceae</taxon>
        <taxon>Solanoideae</taxon>
        <taxon>Hyoscyameae</taxon>
        <taxon>Anisodus</taxon>
    </lineage>
</organism>
<evidence type="ECO:0000259" key="3">
    <source>
        <dbReference type="PROSITE" id="PS50089"/>
    </source>
</evidence>
<dbReference type="FunFam" id="3.30.40.10:FF:000914">
    <property type="entry name" value="RWD domain-containing protein"/>
    <property type="match status" value="1"/>
</dbReference>
<dbReference type="GO" id="GO:0051246">
    <property type="term" value="P:regulation of protein metabolic process"/>
    <property type="evidence" value="ECO:0007669"/>
    <property type="project" value="UniProtKB-ARBA"/>
</dbReference>
<dbReference type="InterPro" id="IPR001841">
    <property type="entry name" value="Znf_RING"/>
</dbReference>
<sequence>MAEEEEIEALQAVYGDDCLVLQTYPPSFHLHIKPRTADDSSQQFVEAVIGIQAGPKYPDEPPAIRIVDSKGVDEQRQKQLISCISERACELSSCLMLVALCEEAVERLSSMNHPDGECPLCLYPLVDEDEGSSAPFMKLMSCFHCFHCECIIRWWNWLELLKESDTPTASGSASSSGNIKDQDDSVKVTWSLLASKIAEEARRKCPVCRKSFLAKDIEHVLDFVKTQHAVTSSGSEVNNEDKLLFSDSEKLRREKFDAILKLQQEKGGLIEIKKHEVLRPGIFFPQPAAVLSTASTEDAKEQQDRDLAANSRTNSSGSSNKPSSSRARNAGTKEHKGHDSRKQVTHSSRKQVTHSSRKQVPHSSRKQVWVKKEDSNPT</sequence>
<dbReference type="Gene3D" id="3.30.40.10">
    <property type="entry name" value="Zinc/RING finger domain, C3HC4 (zinc finger)"/>
    <property type="match status" value="1"/>
</dbReference>
<accession>A0AAE1SMH0</accession>
<dbReference type="SMART" id="SM00591">
    <property type="entry name" value="RWD"/>
    <property type="match status" value="1"/>
</dbReference>
<keyword evidence="6" id="KW-1185">Reference proteome</keyword>
<evidence type="ECO:0000313" key="5">
    <source>
        <dbReference type="EMBL" id="KAK4372108.1"/>
    </source>
</evidence>
<protein>
    <recommendedName>
        <fullName evidence="7">E3 ubiquitin-protein ligase RNF25</fullName>
    </recommendedName>
</protein>
<gene>
    <name evidence="5" type="ORF">RND71_007492</name>
</gene>
<dbReference type="PANTHER" id="PTHR13198:SF4">
    <property type="entry name" value="E3 UBIQUITIN-PROTEIN LIGASE RNF25"/>
    <property type="match status" value="1"/>
</dbReference>
<name>A0AAE1SMH0_9SOLA</name>
<feature type="compositionally biased region" description="Basic residues" evidence="2">
    <location>
        <begin position="343"/>
        <end position="369"/>
    </location>
</feature>
<dbReference type="GO" id="GO:0061630">
    <property type="term" value="F:ubiquitin protein ligase activity"/>
    <property type="evidence" value="ECO:0007669"/>
    <property type="project" value="InterPro"/>
</dbReference>
<dbReference type="InterPro" id="IPR006575">
    <property type="entry name" value="RWD_dom"/>
</dbReference>
<dbReference type="GO" id="GO:0008270">
    <property type="term" value="F:zinc ion binding"/>
    <property type="evidence" value="ECO:0007669"/>
    <property type="project" value="UniProtKB-KW"/>
</dbReference>
<evidence type="ECO:0008006" key="7">
    <source>
        <dbReference type="Google" id="ProtNLM"/>
    </source>
</evidence>
<feature type="region of interest" description="Disordered" evidence="2">
    <location>
        <begin position="293"/>
        <end position="378"/>
    </location>
</feature>
<dbReference type="GO" id="GO:0016567">
    <property type="term" value="P:protein ubiquitination"/>
    <property type="evidence" value="ECO:0007669"/>
    <property type="project" value="TreeGrafter"/>
</dbReference>
<evidence type="ECO:0000256" key="1">
    <source>
        <dbReference type="PROSITE-ProRule" id="PRU00175"/>
    </source>
</evidence>
<dbReference type="SUPFAM" id="SSF54495">
    <property type="entry name" value="UBC-like"/>
    <property type="match status" value="1"/>
</dbReference>
<dbReference type="InterPro" id="IPR013083">
    <property type="entry name" value="Znf_RING/FYVE/PHD"/>
</dbReference>
<dbReference type="GO" id="GO:0010468">
    <property type="term" value="P:regulation of gene expression"/>
    <property type="evidence" value="ECO:0007669"/>
    <property type="project" value="UniProtKB-ARBA"/>
</dbReference>
<dbReference type="EMBL" id="JAVYJV010000004">
    <property type="protein sequence ID" value="KAK4372108.1"/>
    <property type="molecule type" value="Genomic_DNA"/>
</dbReference>
<dbReference type="Gene3D" id="3.10.110.10">
    <property type="entry name" value="Ubiquitin Conjugating Enzyme"/>
    <property type="match status" value="1"/>
</dbReference>
<proteinExistence type="predicted"/>
<dbReference type="Pfam" id="PF05773">
    <property type="entry name" value="RWD"/>
    <property type="match status" value="1"/>
</dbReference>
<keyword evidence="1" id="KW-0862">Zinc</keyword>
<dbReference type="AlphaFoldDB" id="A0AAE1SMH0"/>
<dbReference type="FunFam" id="3.10.110.10:FF:000050">
    <property type="entry name" value="eIF-2-alpha kinase GCN2"/>
    <property type="match status" value="1"/>
</dbReference>
<feature type="compositionally biased region" description="Low complexity" evidence="2">
    <location>
        <begin position="308"/>
        <end position="330"/>
    </location>
</feature>
<dbReference type="SMART" id="SM00184">
    <property type="entry name" value="RING"/>
    <property type="match status" value="1"/>
</dbReference>
<dbReference type="InterPro" id="IPR039133">
    <property type="entry name" value="RNF25"/>
</dbReference>
<dbReference type="GO" id="GO:0009893">
    <property type="term" value="P:positive regulation of metabolic process"/>
    <property type="evidence" value="ECO:0007669"/>
    <property type="project" value="UniProtKB-ARBA"/>
</dbReference>
<keyword evidence="1" id="KW-0479">Metal-binding</keyword>
<dbReference type="GO" id="GO:0033554">
    <property type="term" value="P:cellular response to stress"/>
    <property type="evidence" value="ECO:0007669"/>
    <property type="project" value="UniProtKB-ARBA"/>
</dbReference>
<evidence type="ECO:0000313" key="6">
    <source>
        <dbReference type="Proteomes" id="UP001291623"/>
    </source>
</evidence>
<reference evidence="5" key="1">
    <citation type="submission" date="2023-12" db="EMBL/GenBank/DDBJ databases">
        <title>Genome assembly of Anisodus tanguticus.</title>
        <authorList>
            <person name="Wang Y.-J."/>
        </authorList>
    </citation>
    <scope>NUCLEOTIDE SEQUENCE</scope>
    <source>
        <strain evidence="5">KB-2021</strain>
        <tissue evidence="5">Leaf</tissue>
    </source>
</reference>
<dbReference type="InterPro" id="IPR016135">
    <property type="entry name" value="UBQ-conjugating_enzyme/RWD"/>
</dbReference>